<dbReference type="Gene3D" id="2.30.29.30">
    <property type="entry name" value="Pleckstrin-homology domain (PH domain)/Phosphotyrosine-binding domain (PTB)"/>
    <property type="match status" value="1"/>
</dbReference>
<dbReference type="AlphaFoldDB" id="A0A6G0YVX2"/>
<dbReference type="InterPro" id="IPR015359">
    <property type="entry name" value="PLC_EF-hand-like"/>
</dbReference>
<dbReference type="GO" id="GO:0046488">
    <property type="term" value="P:phosphatidylinositol metabolic process"/>
    <property type="evidence" value="ECO:0007669"/>
    <property type="project" value="TreeGrafter"/>
</dbReference>
<accession>A0A6G0YVX2</accession>
<dbReference type="Pfam" id="PF09279">
    <property type="entry name" value="EF-hand_like"/>
    <property type="match status" value="1"/>
</dbReference>
<gene>
    <name evidence="4" type="ORF">FWK35_00021879</name>
</gene>
<dbReference type="InterPro" id="IPR011992">
    <property type="entry name" value="EF-hand-dom_pair"/>
</dbReference>
<dbReference type="Gene3D" id="1.10.238.10">
    <property type="entry name" value="EF-hand"/>
    <property type="match status" value="1"/>
</dbReference>
<organism evidence="4 5">
    <name type="scientific">Aphis craccivora</name>
    <name type="common">Cowpea aphid</name>
    <dbReference type="NCBI Taxonomy" id="307492"/>
    <lineage>
        <taxon>Eukaryota</taxon>
        <taxon>Metazoa</taxon>
        <taxon>Ecdysozoa</taxon>
        <taxon>Arthropoda</taxon>
        <taxon>Hexapoda</taxon>
        <taxon>Insecta</taxon>
        <taxon>Pterygota</taxon>
        <taxon>Neoptera</taxon>
        <taxon>Paraneoptera</taxon>
        <taxon>Hemiptera</taxon>
        <taxon>Sternorrhyncha</taxon>
        <taxon>Aphidomorpha</taxon>
        <taxon>Aphidoidea</taxon>
        <taxon>Aphididae</taxon>
        <taxon>Aphidini</taxon>
        <taxon>Aphis</taxon>
        <taxon>Aphis</taxon>
    </lineage>
</organism>
<comment type="caution">
    <text evidence="4">The sequence shown here is derived from an EMBL/GenBank/DDBJ whole genome shotgun (WGS) entry which is preliminary data.</text>
</comment>
<dbReference type="InterPro" id="IPR017946">
    <property type="entry name" value="PLC-like_Pdiesterase_TIM-brl"/>
</dbReference>
<dbReference type="InterPro" id="IPR011993">
    <property type="entry name" value="PH-like_dom_sf"/>
</dbReference>
<feature type="region of interest" description="Disordered" evidence="2">
    <location>
        <begin position="738"/>
        <end position="787"/>
    </location>
</feature>
<dbReference type="Gene3D" id="1.10.840.10">
    <property type="entry name" value="Ras guanine-nucleotide exchange factors catalytic domain"/>
    <property type="match status" value="1"/>
</dbReference>
<dbReference type="GO" id="GO:0051209">
    <property type="term" value="P:release of sequestered calcium ion into cytosol"/>
    <property type="evidence" value="ECO:0007669"/>
    <property type="project" value="TreeGrafter"/>
</dbReference>
<keyword evidence="1" id="KW-0344">Guanine-nucleotide releasing factor</keyword>
<evidence type="ECO:0000256" key="2">
    <source>
        <dbReference type="SAM" id="MobiDB-lite"/>
    </source>
</evidence>
<evidence type="ECO:0000313" key="5">
    <source>
        <dbReference type="Proteomes" id="UP000478052"/>
    </source>
</evidence>
<feature type="compositionally biased region" description="Polar residues" evidence="2">
    <location>
        <begin position="738"/>
        <end position="747"/>
    </location>
</feature>
<dbReference type="PANTHER" id="PTHR10336">
    <property type="entry name" value="PHOSPHOINOSITIDE-SPECIFIC PHOSPHOLIPASE C FAMILY PROTEIN"/>
    <property type="match status" value="1"/>
</dbReference>
<reference evidence="4 5" key="1">
    <citation type="submission" date="2019-08" db="EMBL/GenBank/DDBJ databases">
        <title>Whole genome of Aphis craccivora.</title>
        <authorList>
            <person name="Voronova N.V."/>
            <person name="Shulinski R.S."/>
            <person name="Bandarenka Y.V."/>
            <person name="Zhorov D.G."/>
            <person name="Warner D."/>
        </authorList>
    </citation>
    <scope>NUCLEOTIDE SEQUENCE [LARGE SCALE GENOMIC DNA]</scope>
    <source>
        <strain evidence="4">180601</strain>
        <tissue evidence="4">Whole Body</tissue>
    </source>
</reference>
<feature type="domain" description="Ras-GEF" evidence="3">
    <location>
        <begin position="174"/>
        <end position="437"/>
    </location>
</feature>
<evidence type="ECO:0000259" key="3">
    <source>
        <dbReference type="PROSITE" id="PS50009"/>
    </source>
</evidence>
<dbReference type="GO" id="GO:0048015">
    <property type="term" value="P:phosphatidylinositol-mediated signaling"/>
    <property type="evidence" value="ECO:0007669"/>
    <property type="project" value="TreeGrafter"/>
</dbReference>
<dbReference type="InterPro" id="IPR001192">
    <property type="entry name" value="PI-PLC_fam"/>
</dbReference>
<evidence type="ECO:0000313" key="4">
    <source>
        <dbReference type="EMBL" id="KAF0761942.1"/>
    </source>
</evidence>
<dbReference type="EMBL" id="VUJU01002260">
    <property type="protein sequence ID" value="KAF0761942.1"/>
    <property type="molecule type" value="Genomic_DNA"/>
</dbReference>
<dbReference type="InterPro" id="IPR036964">
    <property type="entry name" value="RASGEF_cat_dom_sf"/>
</dbReference>
<dbReference type="InterPro" id="IPR001895">
    <property type="entry name" value="RASGEF_cat_dom"/>
</dbReference>
<protein>
    <submittedName>
        <fullName evidence="4">1-phosphatidylinositol 4,5-bisphosphate phosphodiesterase epsilon-1-like isoform X1</fullName>
    </submittedName>
</protein>
<dbReference type="InterPro" id="IPR000909">
    <property type="entry name" value="PLipase_C_PInositol-sp_X_dom"/>
</dbReference>
<dbReference type="Pfam" id="PF00617">
    <property type="entry name" value="RasGEF"/>
    <property type="match status" value="1"/>
</dbReference>
<dbReference type="GO" id="GO:0005085">
    <property type="term" value="F:guanyl-nucleotide exchange factor activity"/>
    <property type="evidence" value="ECO:0007669"/>
    <property type="project" value="UniProtKB-KW"/>
</dbReference>
<dbReference type="GO" id="GO:0007186">
    <property type="term" value="P:G protein-coupled receptor signaling pathway"/>
    <property type="evidence" value="ECO:0007669"/>
    <property type="project" value="TreeGrafter"/>
</dbReference>
<dbReference type="GO" id="GO:0004435">
    <property type="term" value="F:phosphatidylinositol-4,5-bisphosphate phospholipase C activity"/>
    <property type="evidence" value="ECO:0007669"/>
    <property type="project" value="TreeGrafter"/>
</dbReference>
<dbReference type="PROSITE" id="PS50009">
    <property type="entry name" value="RASGEF_CAT"/>
    <property type="match status" value="1"/>
</dbReference>
<feature type="region of interest" description="Disordered" evidence="2">
    <location>
        <begin position="513"/>
        <end position="532"/>
    </location>
</feature>
<evidence type="ECO:0000256" key="1">
    <source>
        <dbReference type="PROSITE-ProRule" id="PRU00168"/>
    </source>
</evidence>
<dbReference type="SMART" id="SM00147">
    <property type="entry name" value="RasGEF"/>
    <property type="match status" value="1"/>
</dbReference>
<dbReference type="GO" id="GO:0007265">
    <property type="term" value="P:Ras protein signal transduction"/>
    <property type="evidence" value="ECO:0007669"/>
    <property type="project" value="TreeGrafter"/>
</dbReference>
<dbReference type="PANTHER" id="PTHR10336:SF6">
    <property type="entry name" value="1-PHOSPHATIDYLINOSITOL 4,5-BISPHOSPHATE PHOSPHODIESTERASE EPSILON-1"/>
    <property type="match status" value="1"/>
</dbReference>
<feature type="compositionally biased region" description="Basic and acidic residues" evidence="2">
    <location>
        <begin position="749"/>
        <end position="758"/>
    </location>
</feature>
<dbReference type="SUPFAM" id="SSF47473">
    <property type="entry name" value="EF-hand"/>
    <property type="match status" value="1"/>
</dbReference>
<proteinExistence type="predicted"/>
<dbReference type="InterPro" id="IPR023578">
    <property type="entry name" value="Ras_GEF_dom_sf"/>
</dbReference>
<dbReference type="SUPFAM" id="SSF51695">
    <property type="entry name" value="PLC-like phosphodiesterases"/>
    <property type="match status" value="1"/>
</dbReference>
<dbReference type="Proteomes" id="UP000478052">
    <property type="component" value="Unassembled WGS sequence"/>
</dbReference>
<dbReference type="OrthoDB" id="269822at2759"/>
<sequence>MKELKKIVAHTLLNDSELQLKRIYVERCKRLPAFGCHFYFVKEVQRGRTKTKAARLLGLSLDKIVLLDNKTKILSKCQNTQDLLEWQTVFRRNRHKVSLEFRNSKWTLATPTERSLREIGFVLLKILQEIDANFLELHSIIAPNPPTKPLEFREINLDDAFASELDSLRRILHFPEEVAILLSDRENDLFYDVPPLDFLRQVTLDQDGENACNTSVKKLIERFNAVRTLYVSAWTTHLIITRPTHEDRKAILSCLLRVAKECWNIGNFNGAMEIIAGLKSEKIRPFMQTVLEKEKVSLFYSLNDTLLSTSQYDNILQKALAMPDCPVVPFFGSFMREIRKIMKETPSAIVLSDQDGKVLNETLAEHEYLDGYTTSLGLDGIVNMEKIYKVQSVLEELSDYHRHYFERKTYEAKLHLLKNGELHDNGEEENSKKYDPVQSLAYDHGVSLIPLAMSPSSKDFTIGHHELQIMHHGTTVVHWAAEMGSSRSARIFMRLERNCSTLTWQKTSWSALKRSSGTPDYSLKTDPEESLPNALRSRSSVNCPSVMGLQQGYLELSTVRDIFIGGAVGRDRVKSDGAAILRKYSLNNYSISECCLGLVYGTNTSENRIFYILAPPRLLSIWHHGLKTVVQKLRNVIQTVDKRSIWLKNNYVHQYIISGGQGPMTADAIRLFGGRDWSTAGNAANNQSPETSIAKRAASMRFRKKKSVASVSNDGLLKPYDVNDVFNKSRIDLASSGCNSPSTLCSQTEDEKKRDSVDKNMVSEPSTSADKTPPKIIEPTQSDINNTPIPPNNSQLDFEDFCALFDSFSLRMRKDLRDIFDQVRAASHKSEYKRSEDNIIQNSATLSIPRTTSEQIQSSSSINKNIGNNCVQPIDATIQKKRIFDAIAASSIISNCTGVETSQSAATWSINDLINFLQSRQMVPCTEDDAKILIQVHEPNPEISARNCLSFEGFAKYMMLRNNSVFSEPDFAIEKSDMNFPLSCYYIASSHNTYLTGHQLKGDSSIDLYSRVRLHNNSQIILL</sequence>
<dbReference type="PROSITE" id="PS50007">
    <property type="entry name" value="PIPLC_X_DOMAIN"/>
    <property type="match status" value="1"/>
</dbReference>
<keyword evidence="5" id="KW-1185">Reference proteome</keyword>
<dbReference type="SUPFAM" id="SSF48366">
    <property type="entry name" value="Ras GEF"/>
    <property type="match status" value="1"/>
</dbReference>
<dbReference type="Pfam" id="PF00388">
    <property type="entry name" value="PI-PLC-X"/>
    <property type="match status" value="1"/>
</dbReference>
<name>A0A6G0YVX2_APHCR</name>
<dbReference type="Gene3D" id="3.20.20.190">
    <property type="entry name" value="Phosphatidylinositol (PI) phosphodiesterase"/>
    <property type="match status" value="1"/>
</dbReference>